<evidence type="ECO:0000256" key="5">
    <source>
        <dbReference type="ARBA" id="ARBA00023136"/>
    </source>
</evidence>
<keyword evidence="2" id="KW-1003">Cell membrane</keyword>
<proteinExistence type="predicted"/>
<dbReference type="AlphaFoldDB" id="A0A382YFT3"/>
<dbReference type="EMBL" id="UINC01175507">
    <property type="protein sequence ID" value="SVD82162.1"/>
    <property type="molecule type" value="Genomic_DNA"/>
</dbReference>
<dbReference type="GO" id="GO:0022857">
    <property type="term" value="F:transmembrane transporter activity"/>
    <property type="evidence" value="ECO:0007669"/>
    <property type="project" value="InterPro"/>
</dbReference>
<dbReference type="GO" id="GO:0005886">
    <property type="term" value="C:plasma membrane"/>
    <property type="evidence" value="ECO:0007669"/>
    <property type="project" value="UniProtKB-SubCell"/>
</dbReference>
<evidence type="ECO:0000256" key="1">
    <source>
        <dbReference type="ARBA" id="ARBA00004651"/>
    </source>
</evidence>
<accession>A0A382YFT3</accession>
<evidence type="ECO:0000256" key="2">
    <source>
        <dbReference type="ARBA" id="ARBA00022475"/>
    </source>
</evidence>
<evidence type="ECO:0000256" key="3">
    <source>
        <dbReference type="ARBA" id="ARBA00022692"/>
    </source>
</evidence>
<evidence type="ECO:0008006" key="7">
    <source>
        <dbReference type="Google" id="ProtNLM"/>
    </source>
</evidence>
<reference evidence="6" key="1">
    <citation type="submission" date="2018-05" db="EMBL/GenBank/DDBJ databases">
        <authorList>
            <person name="Lanie J.A."/>
            <person name="Ng W.-L."/>
            <person name="Kazmierczak K.M."/>
            <person name="Andrzejewski T.M."/>
            <person name="Davidsen T.M."/>
            <person name="Wayne K.J."/>
            <person name="Tettelin H."/>
            <person name="Glass J.I."/>
            <person name="Rusch D."/>
            <person name="Podicherti R."/>
            <person name="Tsui H.-C.T."/>
            <person name="Winkler M.E."/>
        </authorList>
    </citation>
    <scope>NUCLEOTIDE SEQUENCE</scope>
</reference>
<evidence type="ECO:0000256" key="4">
    <source>
        <dbReference type="ARBA" id="ARBA00022989"/>
    </source>
</evidence>
<evidence type="ECO:0000313" key="6">
    <source>
        <dbReference type="EMBL" id="SVD82162.1"/>
    </source>
</evidence>
<comment type="subcellular location">
    <subcellularLocation>
        <location evidence="1">Cell membrane</location>
        <topology evidence="1">Multi-pass membrane protein</topology>
    </subcellularLocation>
</comment>
<organism evidence="6">
    <name type="scientific">marine metagenome</name>
    <dbReference type="NCBI Taxonomy" id="408172"/>
    <lineage>
        <taxon>unclassified sequences</taxon>
        <taxon>metagenomes</taxon>
        <taxon>ecological metagenomes</taxon>
    </lineage>
</organism>
<name>A0A382YFT3_9ZZZZ</name>
<feature type="non-terminal residue" evidence="6">
    <location>
        <position position="69"/>
    </location>
</feature>
<keyword evidence="4" id="KW-1133">Transmembrane helix</keyword>
<keyword evidence="3" id="KW-0812">Transmembrane</keyword>
<gene>
    <name evidence="6" type="ORF">METZ01_LOCUS435016</name>
</gene>
<feature type="non-terminal residue" evidence="6">
    <location>
        <position position="1"/>
    </location>
</feature>
<protein>
    <recommendedName>
        <fullName evidence="7">Branched-chain amino acid ABC transporter permease</fullName>
    </recommendedName>
</protein>
<dbReference type="Pfam" id="PF02653">
    <property type="entry name" value="BPD_transp_2"/>
    <property type="match status" value="1"/>
</dbReference>
<keyword evidence="5" id="KW-0472">Membrane</keyword>
<sequence>VLLAASTGEDLLRAVLQGAPPGSVYALIALGFVLTYKTSGVFNLAFGAQAYVSAAMYFQARTEWGWQVV</sequence>
<dbReference type="InterPro" id="IPR001851">
    <property type="entry name" value="ABC_transp_permease"/>
</dbReference>